<evidence type="ECO:0000256" key="1">
    <source>
        <dbReference type="PROSITE-ProRule" id="PRU01360"/>
    </source>
</evidence>
<evidence type="ECO:0000313" key="5">
    <source>
        <dbReference type="Proteomes" id="UP000008630"/>
    </source>
</evidence>
<dbReference type="KEGG" id="bhl:Bache_1191"/>
<name>E6SST8_BACT6</name>
<dbReference type="InterPro" id="IPR039426">
    <property type="entry name" value="TonB-dep_rcpt-like"/>
</dbReference>
<evidence type="ECO:0000259" key="3">
    <source>
        <dbReference type="Pfam" id="PF07715"/>
    </source>
</evidence>
<keyword evidence="1" id="KW-0813">Transport</keyword>
<dbReference type="SUPFAM" id="SSF49464">
    <property type="entry name" value="Carboxypeptidase regulatory domain-like"/>
    <property type="match status" value="1"/>
</dbReference>
<dbReference type="PATRIC" id="fig|693979.3.peg.1260"/>
<feature type="chain" id="PRO_5003209296" evidence="2">
    <location>
        <begin position="22"/>
        <end position="1072"/>
    </location>
</feature>
<dbReference type="GO" id="GO:0009279">
    <property type="term" value="C:cell outer membrane"/>
    <property type="evidence" value="ECO:0007669"/>
    <property type="project" value="UniProtKB-SubCell"/>
</dbReference>
<dbReference type="Gene3D" id="2.170.130.10">
    <property type="entry name" value="TonB-dependent receptor, plug domain"/>
    <property type="match status" value="1"/>
</dbReference>
<proteinExistence type="inferred from homology"/>
<evidence type="ECO:0000313" key="4">
    <source>
        <dbReference type="EMBL" id="ADV43201.1"/>
    </source>
</evidence>
<dbReference type="Gene3D" id="2.60.40.1120">
    <property type="entry name" value="Carboxypeptidase-like, regulatory domain"/>
    <property type="match status" value="1"/>
</dbReference>
<dbReference type="Proteomes" id="UP000008630">
    <property type="component" value="Chromosome"/>
</dbReference>
<dbReference type="HOGENOM" id="CLU_004317_0_1_10"/>
<evidence type="ECO:0000256" key="2">
    <source>
        <dbReference type="SAM" id="SignalP"/>
    </source>
</evidence>
<keyword evidence="1" id="KW-1134">Transmembrane beta strand</keyword>
<keyword evidence="4" id="KW-0675">Receptor</keyword>
<accession>E6SST8</accession>
<dbReference type="eggNOG" id="COG1629">
    <property type="taxonomic scope" value="Bacteria"/>
</dbReference>
<dbReference type="InterPro" id="IPR008969">
    <property type="entry name" value="CarboxyPept-like_regulatory"/>
</dbReference>
<keyword evidence="1" id="KW-0812">Transmembrane</keyword>
<dbReference type="SUPFAM" id="SSF56935">
    <property type="entry name" value="Porins"/>
    <property type="match status" value="1"/>
</dbReference>
<comment type="subcellular location">
    <subcellularLocation>
        <location evidence="1">Cell outer membrane</location>
        <topology evidence="1">Multi-pass membrane protein</topology>
    </subcellularLocation>
</comment>
<reference evidence="4 5" key="2">
    <citation type="journal article" date="2011" name="Stand. Genomic Sci.">
        <title>Complete genome sequence of Bacteroides helcogenes type strain (P 36-108).</title>
        <authorList>
            <person name="Pati A."/>
            <person name="Gronow S."/>
            <person name="Zeytun A."/>
            <person name="Lapidus A."/>
            <person name="Nolan M."/>
            <person name="Hammon N."/>
            <person name="Deshpande S."/>
            <person name="Cheng J.F."/>
            <person name="Tapia R."/>
            <person name="Han C."/>
            <person name="Goodwin L."/>
            <person name="Pitluck S."/>
            <person name="Liolios K."/>
            <person name="Pagani I."/>
            <person name="Ivanova N."/>
            <person name="Mavromatis K."/>
            <person name="Chen A."/>
            <person name="Palaniappan K."/>
            <person name="Land M."/>
            <person name="Hauser L."/>
            <person name="Chang Y.J."/>
            <person name="Jeffries C.D."/>
            <person name="Detter J.C."/>
            <person name="Brambilla E."/>
            <person name="Rohde M."/>
            <person name="Goker M."/>
            <person name="Woyke T."/>
            <person name="Bristow J."/>
            <person name="Eisen J.A."/>
            <person name="Markowitz V."/>
            <person name="Hugenholtz P."/>
            <person name="Kyrpides N.C."/>
            <person name="Klenk H.P."/>
            <person name="Lucas S."/>
        </authorList>
    </citation>
    <scope>NUCLEOTIDE SEQUENCE [LARGE SCALE GENOMIC DNA]</scope>
    <source>
        <strain evidence="5">ATCC 35417 / DSM 20613 / JCM 6297 / CCUG 15421 / P 36-108</strain>
    </source>
</reference>
<dbReference type="Pfam" id="PF13715">
    <property type="entry name" value="CarbopepD_reg_2"/>
    <property type="match status" value="1"/>
</dbReference>
<gene>
    <name evidence="4" type="ordered locus">Bache_1191</name>
</gene>
<dbReference type="NCBIfam" id="TIGR04056">
    <property type="entry name" value="OMP_RagA_SusC"/>
    <property type="match status" value="1"/>
</dbReference>
<dbReference type="EMBL" id="CP002352">
    <property type="protein sequence ID" value="ADV43201.1"/>
    <property type="molecule type" value="Genomic_DNA"/>
</dbReference>
<dbReference type="PROSITE" id="PS52016">
    <property type="entry name" value="TONB_DEPENDENT_REC_3"/>
    <property type="match status" value="1"/>
</dbReference>
<dbReference type="NCBIfam" id="TIGR04057">
    <property type="entry name" value="SusC_RagA_signa"/>
    <property type="match status" value="1"/>
</dbReference>
<dbReference type="OrthoDB" id="9768177at2"/>
<dbReference type="InterPro" id="IPR012910">
    <property type="entry name" value="Plug_dom"/>
</dbReference>
<protein>
    <submittedName>
        <fullName evidence="4">TonB-dependent receptor plug</fullName>
    </submittedName>
</protein>
<comment type="similarity">
    <text evidence="1">Belongs to the TonB-dependent receptor family.</text>
</comment>
<dbReference type="AlphaFoldDB" id="E6SST8"/>
<dbReference type="InterPro" id="IPR023996">
    <property type="entry name" value="TonB-dep_OMP_SusC/RagA"/>
</dbReference>
<dbReference type="RefSeq" id="WP_013546795.1">
    <property type="nucleotide sequence ID" value="NC_014933.1"/>
</dbReference>
<organism evidence="4 5">
    <name type="scientific">Bacteroides helcogenes (strain ATCC 35417 / DSM 20613 / JCM 6297 / CCUG 15421 / P 36-108)</name>
    <dbReference type="NCBI Taxonomy" id="693979"/>
    <lineage>
        <taxon>Bacteria</taxon>
        <taxon>Pseudomonadati</taxon>
        <taxon>Bacteroidota</taxon>
        <taxon>Bacteroidia</taxon>
        <taxon>Bacteroidales</taxon>
        <taxon>Bacteroidaceae</taxon>
        <taxon>Bacteroides</taxon>
    </lineage>
</organism>
<dbReference type="STRING" id="693979.Bache_1191"/>
<feature type="domain" description="TonB-dependent receptor plug" evidence="3">
    <location>
        <begin position="115"/>
        <end position="231"/>
    </location>
</feature>
<keyword evidence="1" id="KW-0472">Membrane</keyword>
<dbReference type="Pfam" id="PF07715">
    <property type="entry name" value="Plug"/>
    <property type="match status" value="1"/>
</dbReference>
<sequence length="1072" mass="118472">MKRKLMLLLACLFVGIGLVTAQTQKVTGVVISEEDGQPVIGASVLVKGTQIGVITGVEGDFSLPNVPSSAKTLVISYVGMQMQEVAIKPNVRVVMKPDTELLDEVVVVAYGTAKKESLTGSISVVDSKKIEKRVSTSVTGALEGSAPGVQVNNTYGEPGAAPSIRIRGFGTMVATSDPLSNKSASNPLYVVDGVPFDGNIAELNPNDIESMSILKDAASSALYGNRAANGVVLITTKSGRGSNKPSVTLQINQGIYNRGLPEYDRLGADQWMEASWIAMKNYAMTGSLGLNAADAAAYATAHVVSDYARRNIYDGADNALFDANGKLTAKRLSGYDDLDWTDDIQRNGYRQEYNLSANSSGEKLSVYSSVGYLNEKGYVIASGYERFSGRVNTTFTPNKWFKAGVNLSGSTTKRDYNSNASGNAYGNPFYITRYTAPIYPLFMHNADGSYALDEFGNKQYDTTSPYLDNRNIAYELRQNKQETRRNLLNGQAFATINLPYDFSITVKGDMTNTTENRKKYDNPVIGDGATNNGRLTGTSYQYTNYTMQELINWKHSYGVNNVDVMLGHENYSWERKYTSGMNTGMAVEGNLTIGNFLKNSFLEGYDDEYKTESYLARARYNYDERYFVEASFRRDGSSRFHPDNRWGNFYSVGASWNIKREEFMRSLDWVNHLKLRASYGEVGNDLGVNFYGYMALYSIEKNAAKAALVKKSLAAPGIKWETTQTMDIALEGRLFDRLNFQIGYFDKRSKDLLFEVRLPLSAGSYPFDENKMNLTQYKNIGTVSNRGIELALDVDAISSRDWRWNIGLDATFLKNKIVKLPDGKDILHGIQNYSEGHSIYEFYTYHFEGVDQMTGQSLYKIDPDKAETAAKNNALVNINGKDYTTKTAYGQRDWAGSALPKVYGSVSSSLSWKDLSLSLLFTYSLGGKTYDGAYRSLMSTSSASSASANHKDILNSWMGVPEGMTETSANRIDANGLPSIDFNRSSDNNDTSDRWLTSASYLVLKNLNLGYSLPKNWIQHLGIGGVTLTAGIENLFTLTSRKGLNPQYSFNGGSDDTYVTARVYNFGLTVKF</sequence>
<feature type="signal peptide" evidence="2">
    <location>
        <begin position="1"/>
        <end position="21"/>
    </location>
</feature>
<dbReference type="InterPro" id="IPR037066">
    <property type="entry name" value="Plug_dom_sf"/>
</dbReference>
<keyword evidence="2" id="KW-0732">Signal</keyword>
<keyword evidence="1" id="KW-0998">Cell outer membrane</keyword>
<keyword evidence="5" id="KW-1185">Reference proteome</keyword>
<reference key="1">
    <citation type="submission" date="2010-11" db="EMBL/GenBank/DDBJ databases">
        <title>The complete genome of Bacteroides helcogenes P 36-108.</title>
        <authorList>
            <consortium name="US DOE Joint Genome Institute (JGI-PGF)"/>
            <person name="Lucas S."/>
            <person name="Copeland A."/>
            <person name="Lapidus A."/>
            <person name="Bruce D."/>
            <person name="Goodwin L."/>
            <person name="Pitluck S."/>
            <person name="Kyrpides N."/>
            <person name="Mavromatis K."/>
            <person name="Ivanova N."/>
            <person name="Zeytun A."/>
            <person name="Brettin T."/>
            <person name="Detter J.C."/>
            <person name="Tapia R."/>
            <person name="Han C."/>
            <person name="Land M."/>
            <person name="Hauser L."/>
            <person name="Markowitz V."/>
            <person name="Cheng J.-F."/>
            <person name="Hugenholtz P."/>
            <person name="Woyke T."/>
            <person name="Wu D."/>
            <person name="Gronow S."/>
            <person name="Wellnitz S."/>
            <person name="Brambilla E."/>
            <person name="Klenk H.-P."/>
            <person name="Eisen J.A."/>
        </authorList>
    </citation>
    <scope>NUCLEOTIDE SEQUENCE</scope>
    <source>
        <strain>P 36-108</strain>
    </source>
</reference>
<dbReference type="InterPro" id="IPR023997">
    <property type="entry name" value="TonB-dep_OMP_SusC/RagA_CS"/>
</dbReference>